<feature type="domain" description="HTH iclR-type" evidence="2">
    <location>
        <begin position="389"/>
        <end position="431"/>
    </location>
</feature>
<evidence type="ECO:0000259" key="1">
    <source>
        <dbReference type="Pfam" id="PF04326"/>
    </source>
</evidence>
<reference evidence="3 4" key="1">
    <citation type="submission" date="2014-08" db="EMBL/GenBank/DDBJ databases">
        <title>Complete genome sequence of Corynebacterium aquilae S-613T(T) (=DSM 44791(T)), isolated from the choana of a healthy golden eagle.</title>
        <authorList>
            <person name="Ruckert C."/>
            <person name="Albersmeier A."/>
            <person name="Winkler A."/>
            <person name="Kalinowski J."/>
        </authorList>
    </citation>
    <scope>NUCLEOTIDE SEQUENCE [LARGE SCALE GENOMIC DNA]</scope>
    <source>
        <strain evidence="3 4">S-613</strain>
    </source>
</reference>
<organism evidence="3 4">
    <name type="scientific">Corynebacterium aquilae DSM 44791</name>
    <dbReference type="NCBI Taxonomy" id="1431546"/>
    <lineage>
        <taxon>Bacteria</taxon>
        <taxon>Bacillati</taxon>
        <taxon>Actinomycetota</taxon>
        <taxon>Actinomycetes</taxon>
        <taxon>Mycobacteriales</taxon>
        <taxon>Corynebacteriaceae</taxon>
        <taxon>Corynebacterium</taxon>
    </lineage>
</organism>
<dbReference type="AlphaFoldDB" id="A0A1L7CI95"/>
<dbReference type="InterPro" id="IPR038461">
    <property type="entry name" value="Schlafen_AlbA_2_dom_sf"/>
</dbReference>
<dbReference type="PANTHER" id="PTHR30595:SF6">
    <property type="entry name" value="SCHLAFEN ALBA-2 DOMAIN-CONTAINING PROTEIN"/>
    <property type="match status" value="1"/>
</dbReference>
<protein>
    <recommendedName>
        <fullName evidence="5">DNA-binding protein</fullName>
    </recommendedName>
</protein>
<dbReference type="InterPro" id="IPR005471">
    <property type="entry name" value="Tscrpt_reg_IclR_N"/>
</dbReference>
<dbReference type="InterPro" id="IPR038475">
    <property type="entry name" value="RecG_C_sf"/>
</dbReference>
<dbReference type="KEGG" id="caqu:CAQU_11580"/>
<dbReference type="Gene3D" id="3.30.565.60">
    <property type="match status" value="1"/>
</dbReference>
<dbReference type="CDD" id="cd00090">
    <property type="entry name" value="HTH_ARSR"/>
    <property type="match status" value="1"/>
</dbReference>
<accession>A0A1L7CI95</accession>
<dbReference type="InterPro" id="IPR036388">
    <property type="entry name" value="WH-like_DNA-bd_sf"/>
</dbReference>
<dbReference type="InterPro" id="IPR011991">
    <property type="entry name" value="ArsR-like_HTH"/>
</dbReference>
<dbReference type="EMBL" id="CP009245">
    <property type="protein sequence ID" value="APT85577.1"/>
    <property type="molecule type" value="Genomic_DNA"/>
</dbReference>
<feature type="domain" description="Schlafen AlbA-2" evidence="1">
    <location>
        <begin position="9"/>
        <end position="116"/>
    </location>
</feature>
<dbReference type="Pfam" id="PF04326">
    <property type="entry name" value="SLFN_AlbA_2"/>
    <property type="match status" value="1"/>
</dbReference>
<evidence type="ECO:0000259" key="2">
    <source>
        <dbReference type="Pfam" id="PF09339"/>
    </source>
</evidence>
<dbReference type="SUPFAM" id="SSF46785">
    <property type="entry name" value="Winged helix' DNA-binding domain"/>
    <property type="match status" value="1"/>
</dbReference>
<dbReference type="Gene3D" id="3.30.950.30">
    <property type="entry name" value="Schlafen, AAA domain"/>
    <property type="match status" value="1"/>
</dbReference>
<dbReference type="InterPro" id="IPR007421">
    <property type="entry name" value="Schlafen_AlbA_2_dom"/>
</dbReference>
<keyword evidence="4" id="KW-1185">Reference proteome</keyword>
<dbReference type="GO" id="GO:0003677">
    <property type="term" value="F:DNA binding"/>
    <property type="evidence" value="ECO:0007669"/>
    <property type="project" value="InterPro"/>
</dbReference>
<dbReference type="Proteomes" id="UP000185478">
    <property type="component" value="Chromosome"/>
</dbReference>
<proteinExistence type="predicted"/>
<dbReference type="GO" id="GO:0006355">
    <property type="term" value="P:regulation of DNA-templated transcription"/>
    <property type="evidence" value="ECO:0007669"/>
    <property type="project" value="InterPro"/>
</dbReference>
<dbReference type="InterPro" id="IPR036390">
    <property type="entry name" value="WH_DNA-bd_sf"/>
</dbReference>
<evidence type="ECO:0000313" key="3">
    <source>
        <dbReference type="EMBL" id="APT85577.1"/>
    </source>
</evidence>
<gene>
    <name evidence="3" type="ORF">CAQU_11580</name>
</gene>
<dbReference type="RefSeq" id="WP_245797265.1">
    <property type="nucleotide sequence ID" value="NZ_CP009245.1"/>
</dbReference>
<dbReference type="PANTHER" id="PTHR30595">
    <property type="entry name" value="GLPR-RELATED TRANSCRIPTIONAL REPRESSOR"/>
    <property type="match status" value="1"/>
</dbReference>
<sequence length="446" mass="49623">MKDLLVRAEDQWFDRKSGRIAAKDLARPLIAFANAEGGILAVGLSNGQVDGVPTKSVNAIRQAAIDFTIPPVRTQISTIEDDGKQVLIIRVEPGDTVHTSKSGDCFLRIGDESRKLSLAEQQALAYDRGSKTFEATPVDLTINDLAAELTESYQQSIGSSSVKEMLYARDLIDRHDRLTVAAELLFDDRPQRDFPSAYVRILKYDSDERGLGSQMTLLEDTRIEGPLPQQIMQAATKITQSIPARQQLTQSGLFNPVPMIPRDAWLEGLVNAVVHRSYNIAGDHIRFEIFPHRVEITSPGRFPGLVDTTEPLQISRYARNPRIARVCADMGITRELGEGIKRIFHEMKTQGLSAPIYRQNASSVTLTLKATDAVDPELLAELPRNARIILDVLRLQDRPLSTGQVAELVGIARPTAKRALEALRKAELVRWRGKSDRDPRASWHLL</sequence>
<evidence type="ECO:0008006" key="5">
    <source>
        <dbReference type="Google" id="ProtNLM"/>
    </source>
</evidence>
<dbReference type="Pfam" id="PF13749">
    <property type="entry name" value="HATPase_c_4"/>
    <property type="match status" value="1"/>
</dbReference>
<dbReference type="STRING" id="1431546.CAQU_11580"/>
<name>A0A1L7CI95_9CORY</name>
<dbReference type="Gene3D" id="1.10.10.10">
    <property type="entry name" value="Winged helix-like DNA-binding domain superfamily/Winged helix DNA-binding domain"/>
    <property type="match status" value="1"/>
</dbReference>
<dbReference type="Pfam" id="PF09339">
    <property type="entry name" value="HTH_IclR"/>
    <property type="match status" value="1"/>
</dbReference>
<evidence type="ECO:0000313" key="4">
    <source>
        <dbReference type="Proteomes" id="UP000185478"/>
    </source>
</evidence>